<dbReference type="GO" id="GO:1902201">
    <property type="term" value="P:negative regulation of bacterial-type flagellum-dependent cell motility"/>
    <property type="evidence" value="ECO:0007669"/>
    <property type="project" value="TreeGrafter"/>
</dbReference>
<evidence type="ECO:0000313" key="6">
    <source>
        <dbReference type="EMBL" id="TWT77571.1"/>
    </source>
</evidence>
<dbReference type="InterPro" id="IPR050469">
    <property type="entry name" value="Diguanylate_Cyclase"/>
</dbReference>
<keyword evidence="7" id="KW-1185">Reference proteome</keyword>
<dbReference type="GO" id="GO:0052621">
    <property type="term" value="F:diguanylate cyclase activity"/>
    <property type="evidence" value="ECO:0007669"/>
    <property type="project" value="UniProtKB-EC"/>
</dbReference>
<organism evidence="6 7">
    <name type="scientific">Posidoniimonas polymericola</name>
    <dbReference type="NCBI Taxonomy" id="2528002"/>
    <lineage>
        <taxon>Bacteria</taxon>
        <taxon>Pseudomonadati</taxon>
        <taxon>Planctomycetota</taxon>
        <taxon>Planctomycetia</taxon>
        <taxon>Pirellulales</taxon>
        <taxon>Lacipirellulaceae</taxon>
        <taxon>Posidoniimonas</taxon>
    </lineage>
</organism>
<dbReference type="NCBIfam" id="TIGR00254">
    <property type="entry name" value="GGDEF"/>
    <property type="match status" value="1"/>
</dbReference>
<dbReference type="RefSeq" id="WP_146586816.1">
    <property type="nucleotide sequence ID" value="NZ_SJPO01000004.1"/>
</dbReference>
<sequence length="347" mass="37288">MSPTVLITGMLLGVLQLAVGIAVGYWIAGSKKSASTTEDDRRRAQRLAGELRTLTADLSAEARRQGEQLERVDDRLQSESRALSISPEDNPLTALVSGVIREMLQANQQLQQRLMTAELEVESQAAEIAEHLHTAMTDPLTELPNRRAMDDHLSMRADAWRKHKTPYSVVMLDVDHFKQFNDTHGHAAGDEALKTIASALREALRQHDVVARYGGEEFALILPHTSLQTGQSAVHKAIQSVRATTVKVGGQSIPVTASAGLASIAAGERIESLMSRADQALYAAKQAGRNQAWLHDGAVTAPLSPPDSEPQAAVTPPELNADLKDACSALTDRLGSLLNPDSVGVGP</sequence>
<keyword evidence="6" id="KW-0548">Nucleotidyltransferase</keyword>
<dbReference type="EC" id="2.7.7.65" evidence="1"/>
<dbReference type="AlphaFoldDB" id="A0A5C5YRK1"/>
<protein>
    <recommendedName>
        <fullName evidence="1">diguanylate cyclase</fullName>
        <ecNumber evidence="1">2.7.7.65</ecNumber>
    </recommendedName>
</protein>
<evidence type="ECO:0000313" key="7">
    <source>
        <dbReference type="Proteomes" id="UP000318478"/>
    </source>
</evidence>
<dbReference type="FunFam" id="3.30.70.270:FF:000001">
    <property type="entry name" value="Diguanylate cyclase domain protein"/>
    <property type="match status" value="1"/>
</dbReference>
<evidence type="ECO:0000256" key="1">
    <source>
        <dbReference type="ARBA" id="ARBA00012528"/>
    </source>
</evidence>
<proteinExistence type="predicted"/>
<dbReference type="InterPro" id="IPR043128">
    <property type="entry name" value="Rev_trsase/Diguanyl_cyclase"/>
</dbReference>
<dbReference type="CDD" id="cd01949">
    <property type="entry name" value="GGDEF"/>
    <property type="match status" value="1"/>
</dbReference>
<dbReference type="GO" id="GO:0005886">
    <property type="term" value="C:plasma membrane"/>
    <property type="evidence" value="ECO:0007669"/>
    <property type="project" value="TreeGrafter"/>
</dbReference>
<accession>A0A5C5YRK1</accession>
<evidence type="ECO:0000256" key="3">
    <source>
        <dbReference type="SAM" id="Coils"/>
    </source>
</evidence>
<dbReference type="PROSITE" id="PS50887">
    <property type="entry name" value="GGDEF"/>
    <property type="match status" value="1"/>
</dbReference>
<comment type="catalytic activity">
    <reaction evidence="2">
        <text>2 GTP = 3',3'-c-di-GMP + 2 diphosphate</text>
        <dbReference type="Rhea" id="RHEA:24898"/>
        <dbReference type="ChEBI" id="CHEBI:33019"/>
        <dbReference type="ChEBI" id="CHEBI:37565"/>
        <dbReference type="ChEBI" id="CHEBI:58805"/>
        <dbReference type="EC" id="2.7.7.65"/>
    </reaction>
</comment>
<feature type="domain" description="GGDEF" evidence="5">
    <location>
        <begin position="165"/>
        <end position="297"/>
    </location>
</feature>
<dbReference type="GO" id="GO:0043709">
    <property type="term" value="P:cell adhesion involved in single-species biofilm formation"/>
    <property type="evidence" value="ECO:0007669"/>
    <property type="project" value="TreeGrafter"/>
</dbReference>
<dbReference type="PANTHER" id="PTHR45138">
    <property type="entry name" value="REGULATORY COMPONENTS OF SENSORY TRANSDUCTION SYSTEM"/>
    <property type="match status" value="1"/>
</dbReference>
<keyword evidence="6" id="KW-0808">Transferase</keyword>
<evidence type="ECO:0000256" key="4">
    <source>
        <dbReference type="SAM" id="MobiDB-lite"/>
    </source>
</evidence>
<gene>
    <name evidence="6" type="primary">ydaM</name>
    <name evidence="6" type="ORF">Pla123a_22330</name>
</gene>
<dbReference type="InterPro" id="IPR000160">
    <property type="entry name" value="GGDEF_dom"/>
</dbReference>
<dbReference type="PANTHER" id="PTHR45138:SF9">
    <property type="entry name" value="DIGUANYLATE CYCLASE DGCM-RELATED"/>
    <property type="match status" value="1"/>
</dbReference>
<dbReference type="Pfam" id="PF00990">
    <property type="entry name" value="GGDEF"/>
    <property type="match status" value="1"/>
</dbReference>
<comment type="caution">
    <text evidence="6">The sequence shown here is derived from an EMBL/GenBank/DDBJ whole genome shotgun (WGS) entry which is preliminary data.</text>
</comment>
<dbReference type="OrthoDB" id="243535at2"/>
<evidence type="ECO:0000256" key="2">
    <source>
        <dbReference type="ARBA" id="ARBA00034247"/>
    </source>
</evidence>
<evidence type="ECO:0000259" key="5">
    <source>
        <dbReference type="PROSITE" id="PS50887"/>
    </source>
</evidence>
<feature type="coiled-coil region" evidence="3">
    <location>
        <begin position="100"/>
        <end position="127"/>
    </location>
</feature>
<reference evidence="6 7" key="1">
    <citation type="submission" date="2019-02" db="EMBL/GenBank/DDBJ databases">
        <title>Deep-cultivation of Planctomycetes and their phenomic and genomic characterization uncovers novel biology.</title>
        <authorList>
            <person name="Wiegand S."/>
            <person name="Jogler M."/>
            <person name="Boedeker C."/>
            <person name="Pinto D."/>
            <person name="Vollmers J."/>
            <person name="Rivas-Marin E."/>
            <person name="Kohn T."/>
            <person name="Peeters S.H."/>
            <person name="Heuer A."/>
            <person name="Rast P."/>
            <person name="Oberbeckmann S."/>
            <person name="Bunk B."/>
            <person name="Jeske O."/>
            <person name="Meyerdierks A."/>
            <person name="Storesund J.E."/>
            <person name="Kallscheuer N."/>
            <person name="Luecker S."/>
            <person name="Lage O.M."/>
            <person name="Pohl T."/>
            <person name="Merkel B.J."/>
            <person name="Hornburger P."/>
            <person name="Mueller R.-W."/>
            <person name="Bruemmer F."/>
            <person name="Labrenz M."/>
            <person name="Spormann A.M."/>
            <person name="Op Den Camp H."/>
            <person name="Overmann J."/>
            <person name="Amann R."/>
            <person name="Jetten M.S.M."/>
            <person name="Mascher T."/>
            <person name="Medema M.H."/>
            <person name="Devos D.P."/>
            <person name="Kaster A.-K."/>
            <person name="Ovreas L."/>
            <person name="Rohde M."/>
            <person name="Galperin M.Y."/>
            <person name="Jogler C."/>
        </authorList>
    </citation>
    <scope>NUCLEOTIDE SEQUENCE [LARGE SCALE GENOMIC DNA]</scope>
    <source>
        <strain evidence="6 7">Pla123a</strain>
    </source>
</reference>
<dbReference type="Gene3D" id="3.30.70.270">
    <property type="match status" value="1"/>
</dbReference>
<dbReference type="Proteomes" id="UP000318478">
    <property type="component" value="Unassembled WGS sequence"/>
</dbReference>
<name>A0A5C5YRK1_9BACT</name>
<dbReference type="EMBL" id="SJPO01000004">
    <property type="protein sequence ID" value="TWT77571.1"/>
    <property type="molecule type" value="Genomic_DNA"/>
</dbReference>
<keyword evidence="3" id="KW-0175">Coiled coil</keyword>
<dbReference type="SUPFAM" id="SSF55073">
    <property type="entry name" value="Nucleotide cyclase"/>
    <property type="match status" value="1"/>
</dbReference>
<feature type="region of interest" description="Disordered" evidence="4">
    <location>
        <begin position="298"/>
        <end position="320"/>
    </location>
</feature>
<dbReference type="SMART" id="SM00267">
    <property type="entry name" value="GGDEF"/>
    <property type="match status" value="1"/>
</dbReference>
<dbReference type="InterPro" id="IPR029787">
    <property type="entry name" value="Nucleotide_cyclase"/>
</dbReference>